<dbReference type="AlphaFoldDB" id="B7Q7E2"/>
<sequence>MADNQTYHHGTHTSSGPENASSPSFPLPDDLTFNTLSLVQVIVYSVLFVAAAAGNVSVFFSLFGERHRKSRIKLMILHLVVADLIVTFVMIPLEIIWRLTVQWTAGNVMCKVMQVLRAFGPYLSSMVLVCISVDRYFAVLHPFKVHDARRRGRMMLAAAWYTSLVCSSPQAFIFRVMEHPAMPGFYQCVTFAFFPSPWHERAYNLFCLLVLYGVPLAAIMLCYGCILAEIRRSSTECAG</sequence>
<dbReference type="OrthoDB" id="6422738at2759"/>
<dbReference type="PROSITE" id="PS00237">
    <property type="entry name" value="G_PROTEIN_RECEP_F1_1"/>
    <property type="match status" value="1"/>
</dbReference>
<dbReference type="PROSITE" id="PS50262">
    <property type="entry name" value="G_PROTEIN_RECEP_F1_2"/>
    <property type="match status" value="1"/>
</dbReference>
<dbReference type="EC" id="2.7.11.14" evidence="14"/>
<feature type="domain" description="G-protein coupled receptors family 1 profile" evidence="13">
    <location>
        <begin position="54"/>
        <end position="239"/>
    </location>
</feature>
<evidence type="ECO:0000313" key="14">
    <source>
        <dbReference type="EMBL" id="EEC14764.1"/>
    </source>
</evidence>
<feature type="transmembrane region" description="Helical" evidence="12">
    <location>
        <begin position="158"/>
        <end position="177"/>
    </location>
</feature>
<protein>
    <submittedName>
        <fullName evidence="14">Seven transmembrane receptor, putative</fullName>
        <ecNumber evidence="14">2.7.11.14</ecNumber>
    </submittedName>
</protein>
<evidence type="ECO:0000256" key="10">
    <source>
        <dbReference type="RuleBase" id="RU000688"/>
    </source>
</evidence>
<dbReference type="PaxDb" id="6945-B7Q7E2"/>
<feature type="region of interest" description="Disordered" evidence="11">
    <location>
        <begin position="1"/>
        <end position="22"/>
    </location>
</feature>
<dbReference type="HOGENOM" id="CLU_009579_6_6_1"/>
<gene>
    <name evidence="14" type="ORF">IscW_ISCW011612</name>
</gene>
<dbReference type="InParanoid" id="B7Q7E2"/>
<feature type="transmembrane region" description="Helical" evidence="12">
    <location>
        <begin position="75"/>
        <end position="99"/>
    </location>
</feature>
<accession>B7Q7E2</accession>
<keyword evidence="7 12" id="KW-0472">Membrane</keyword>
<evidence type="ECO:0000256" key="12">
    <source>
        <dbReference type="SAM" id="Phobius"/>
    </source>
</evidence>
<dbReference type="PANTHER" id="PTHR24230">
    <property type="entry name" value="G-PROTEIN COUPLED RECEPTOR"/>
    <property type="match status" value="1"/>
</dbReference>
<feature type="transmembrane region" description="Helical" evidence="12">
    <location>
        <begin position="41"/>
        <end position="63"/>
    </location>
</feature>
<proteinExistence type="inferred from homology"/>
<dbReference type="InterPro" id="IPR017452">
    <property type="entry name" value="GPCR_Rhodpsn_7TM"/>
</dbReference>
<feature type="transmembrane region" description="Helical" evidence="12">
    <location>
        <begin position="119"/>
        <end position="137"/>
    </location>
</feature>
<evidence type="ECO:0000256" key="6">
    <source>
        <dbReference type="ARBA" id="ARBA00023040"/>
    </source>
</evidence>
<keyword evidence="6 10" id="KW-0297">G-protein coupled receptor</keyword>
<evidence type="ECO:0000256" key="1">
    <source>
        <dbReference type="ARBA" id="ARBA00004651"/>
    </source>
</evidence>
<dbReference type="VEuPathDB" id="VectorBase:ISCW011612"/>
<dbReference type="GO" id="GO:0032870">
    <property type="term" value="P:cellular response to hormone stimulus"/>
    <property type="evidence" value="ECO:0000318"/>
    <property type="project" value="GO_Central"/>
</dbReference>
<keyword evidence="9 10" id="KW-0807">Transducer</keyword>
<dbReference type="PANTHER" id="PTHR24230:SF163">
    <property type="entry name" value="CORAZONIN RECEPTOR, ISOFORM B"/>
    <property type="match status" value="1"/>
</dbReference>
<evidence type="ECO:0000313" key="16">
    <source>
        <dbReference type="Proteomes" id="UP000001555"/>
    </source>
</evidence>
<evidence type="ECO:0000256" key="2">
    <source>
        <dbReference type="ARBA" id="ARBA00010663"/>
    </source>
</evidence>
<dbReference type="EMBL" id="DS874502">
    <property type="protein sequence ID" value="EEC14764.1"/>
    <property type="molecule type" value="Genomic_DNA"/>
</dbReference>
<dbReference type="GO" id="GO:0050254">
    <property type="term" value="F:rhodopsin kinase activity"/>
    <property type="evidence" value="ECO:0007669"/>
    <property type="project" value="UniProtKB-EC"/>
</dbReference>
<keyword evidence="5 12" id="KW-1133">Transmembrane helix</keyword>
<reference evidence="15" key="2">
    <citation type="submission" date="2020-05" db="UniProtKB">
        <authorList>
            <consortium name="EnsemblMetazoa"/>
        </authorList>
    </citation>
    <scope>IDENTIFICATION</scope>
    <source>
        <strain evidence="15">wikel</strain>
    </source>
</reference>
<dbReference type="SUPFAM" id="SSF81321">
    <property type="entry name" value="Family A G protein-coupled receptor-like"/>
    <property type="match status" value="1"/>
</dbReference>
<dbReference type="Proteomes" id="UP000001555">
    <property type="component" value="Unassembled WGS sequence"/>
</dbReference>
<dbReference type="Gene3D" id="1.20.1070.10">
    <property type="entry name" value="Rhodopsin 7-helix transmembrane proteins"/>
    <property type="match status" value="1"/>
</dbReference>
<evidence type="ECO:0000259" key="13">
    <source>
        <dbReference type="PROSITE" id="PS50262"/>
    </source>
</evidence>
<dbReference type="EMBL" id="ABJB010361713">
    <property type="status" value="NOT_ANNOTATED_CDS"/>
    <property type="molecule type" value="Genomic_DNA"/>
</dbReference>
<dbReference type="VEuPathDB" id="VectorBase:ISCP_003040"/>
<dbReference type="GO" id="GO:0004930">
    <property type="term" value="F:G protein-coupled receptor activity"/>
    <property type="evidence" value="ECO:0000318"/>
    <property type="project" value="GO_Central"/>
</dbReference>
<evidence type="ECO:0000256" key="3">
    <source>
        <dbReference type="ARBA" id="ARBA00022475"/>
    </source>
</evidence>
<dbReference type="GO" id="GO:0005886">
    <property type="term" value="C:plasma membrane"/>
    <property type="evidence" value="ECO:0000318"/>
    <property type="project" value="GO_Central"/>
</dbReference>
<dbReference type="PRINTS" id="PR00237">
    <property type="entry name" value="GPCRRHODOPSN"/>
</dbReference>
<evidence type="ECO:0000256" key="8">
    <source>
        <dbReference type="ARBA" id="ARBA00023170"/>
    </source>
</evidence>
<name>B7Q7E2_IXOSC</name>
<keyword evidence="4 10" id="KW-0812">Transmembrane</keyword>
<comment type="similarity">
    <text evidence="2 10">Belongs to the G-protein coupled receptor 1 family.</text>
</comment>
<keyword evidence="3" id="KW-1003">Cell membrane</keyword>
<keyword evidence="8 10" id="KW-0675">Receptor</keyword>
<evidence type="ECO:0000256" key="4">
    <source>
        <dbReference type="ARBA" id="ARBA00022692"/>
    </source>
</evidence>
<dbReference type="STRING" id="6945.B7Q7E2"/>
<dbReference type="InterPro" id="IPR000276">
    <property type="entry name" value="GPCR_Rhodpsn"/>
</dbReference>
<dbReference type="EnsemblMetazoa" id="ISCW011612-RA">
    <property type="protein sequence ID" value="ISCW011612-PA"/>
    <property type="gene ID" value="ISCW011612"/>
</dbReference>
<evidence type="ECO:0000256" key="9">
    <source>
        <dbReference type="ARBA" id="ARBA00023224"/>
    </source>
</evidence>
<evidence type="ECO:0000256" key="5">
    <source>
        <dbReference type="ARBA" id="ARBA00022989"/>
    </source>
</evidence>
<dbReference type="GO" id="GO:0007186">
    <property type="term" value="P:G protein-coupled receptor signaling pathway"/>
    <property type="evidence" value="ECO:0000318"/>
    <property type="project" value="GO_Central"/>
</dbReference>
<keyword evidence="14" id="KW-0808">Transferase</keyword>
<evidence type="ECO:0000256" key="7">
    <source>
        <dbReference type="ARBA" id="ARBA00023136"/>
    </source>
</evidence>
<dbReference type="Pfam" id="PF00001">
    <property type="entry name" value="7tm_1"/>
    <property type="match status" value="1"/>
</dbReference>
<evidence type="ECO:0000256" key="11">
    <source>
        <dbReference type="SAM" id="MobiDB-lite"/>
    </source>
</evidence>
<dbReference type="VEuPathDB" id="VectorBase:ISCI011612"/>
<reference evidence="14 16" key="1">
    <citation type="submission" date="2008-03" db="EMBL/GenBank/DDBJ databases">
        <title>Annotation of Ixodes scapularis.</title>
        <authorList>
            <consortium name="Ixodes scapularis Genome Project Consortium"/>
            <person name="Caler E."/>
            <person name="Hannick L.I."/>
            <person name="Bidwell S."/>
            <person name="Joardar V."/>
            <person name="Thiagarajan M."/>
            <person name="Amedeo P."/>
            <person name="Galinsky K.J."/>
            <person name="Schobel S."/>
            <person name="Inman J."/>
            <person name="Hostetler J."/>
            <person name="Miller J."/>
            <person name="Hammond M."/>
            <person name="Megy K."/>
            <person name="Lawson D."/>
            <person name="Kodira C."/>
            <person name="Sutton G."/>
            <person name="Meyer J."/>
            <person name="Hill C.A."/>
            <person name="Birren B."/>
            <person name="Nene V."/>
            <person name="Collins F."/>
            <person name="Alarcon-Chaidez F."/>
            <person name="Wikel S."/>
            <person name="Strausberg R."/>
        </authorList>
    </citation>
    <scope>NUCLEOTIDE SEQUENCE [LARGE SCALE GENOMIC DNA]</scope>
    <source>
        <strain evidence="16">Wikel</strain>
        <strain evidence="14">Wikel colony</strain>
    </source>
</reference>
<keyword evidence="16" id="KW-1185">Reference proteome</keyword>
<dbReference type="EMBL" id="ABJB011068876">
    <property type="status" value="NOT_ANNOTATED_CDS"/>
    <property type="molecule type" value="Genomic_DNA"/>
</dbReference>
<evidence type="ECO:0000313" key="15">
    <source>
        <dbReference type="EnsemblMetazoa" id="ISCW011612-PA"/>
    </source>
</evidence>
<feature type="transmembrane region" description="Helical" evidence="12">
    <location>
        <begin position="203"/>
        <end position="226"/>
    </location>
</feature>
<organism>
    <name type="scientific">Ixodes scapularis</name>
    <name type="common">Black-legged tick</name>
    <name type="synonym">Deer tick</name>
    <dbReference type="NCBI Taxonomy" id="6945"/>
    <lineage>
        <taxon>Eukaryota</taxon>
        <taxon>Metazoa</taxon>
        <taxon>Ecdysozoa</taxon>
        <taxon>Arthropoda</taxon>
        <taxon>Chelicerata</taxon>
        <taxon>Arachnida</taxon>
        <taxon>Acari</taxon>
        <taxon>Parasitiformes</taxon>
        <taxon>Ixodida</taxon>
        <taxon>Ixodoidea</taxon>
        <taxon>Ixodidae</taxon>
        <taxon>Ixodinae</taxon>
        <taxon>Ixodes</taxon>
    </lineage>
</organism>
<comment type="subcellular location">
    <subcellularLocation>
        <location evidence="1">Cell membrane</location>
        <topology evidence="1">Multi-pass membrane protein</topology>
    </subcellularLocation>
</comment>